<dbReference type="RefSeq" id="WP_106512983.1">
    <property type="nucleotide sequence ID" value="NZ_PXYI01000003.1"/>
</dbReference>
<keyword evidence="2" id="KW-1185">Reference proteome</keyword>
<dbReference type="Proteomes" id="UP000241167">
    <property type="component" value="Unassembled WGS sequence"/>
</dbReference>
<gene>
    <name evidence="1" type="ORF">C7I55_11130</name>
</gene>
<evidence type="ECO:0000313" key="1">
    <source>
        <dbReference type="EMBL" id="PSJ41031.1"/>
    </source>
</evidence>
<accession>A0A2P7QSU8</accession>
<proteinExistence type="predicted"/>
<dbReference type="InterPro" id="IPR021857">
    <property type="entry name" value="DUF3467"/>
</dbReference>
<reference evidence="1 2" key="1">
    <citation type="submission" date="2018-03" db="EMBL/GenBank/DDBJ databases">
        <title>The draft genome of Sphingosinicella sp. GL-C-18.</title>
        <authorList>
            <person name="Liu L."/>
            <person name="Li L."/>
            <person name="Liang L."/>
            <person name="Zhang X."/>
            <person name="Wang T."/>
        </authorList>
    </citation>
    <scope>NUCLEOTIDE SEQUENCE [LARGE SCALE GENOMIC DNA]</scope>
    <source>
        <strain evidence="1 2">GL-C-18</strain>
    </source>
</reference>
<protein>
    <submittedName>
        <fullName evidence="1">DUF3467 domain-containing protein</fullName>
    </submittedName>
</protein>
<dbReference type="OrthoDB" id="7574888at2"/>
<dbReference type="AlphaFoldDB" id="A0A2P7QSU8"/>
<name>A0A2P7QSU8_9SPHN</name>
<dbReference type="Pfam" id="PF11950">
    <property type="entry name" value="DUF3467"/>
    <property type="match status" value="1"/>
</dbReference>
<comment type="caution">
    <text evidence="1">The sequence shown here is derived from an EMBL/GenBank/DDBJ whole genome shotgun (WGS) entry which is preliminary data.</text>
</comment>
<evidence type="ECO:0000313" key="2">
    <source>
        <dbReference type="Proteomes" id="UP000241167"/>
    </source>
</evidence>
<dbReference type="EMBL" id="PXYI01000003">
    <property type="protein sequence ID" value="PSJ41031.1"/>
    <property type="molecule type" value="Genomic_DNA"/>
</dbReference>
<sequence length="137" mass="15147">MVTSRGDPIDICDDEGLAVRIRPPLACYANYFEVGHNAFEFLLDAGQITPESGEIRLMSRIAVSPVHAKLLARLLARSVDQFEHAFEPIPDLTEEGDDGADFELTSPGEFERRAIDARRRTIADPARAPGKPVSNER</sequence>
<organism evidence="1 2">
    <name type="scientific">Allosphingosinicella deserti</name>
    <dbReference type="NCBI Taxonomy" id="2116704"/>
    <lineage>
        <taxon>Bacteria</taxon>
        <taxon>Pseudomonadati</taxon>
        <taxon>Pseudomonadota</taxon>
        <taxon>Alphaproteobacteria</taxon>
        <taxon>Sphingomonadales</taxon>
        <taxon>Sphingomonadaceae</taxon>
        <taxon>Allosphingosinicella</taxon>
    </lineage>
</organism>